<keyword evidence="6 13" id="KW-0573">Peptidoglycan synthesis</keyword>
<name>A0A931DY25_9CORY</name>
<evidence type="ECO:0000256" key="5">
    <source>
        <dbReference type="ARBA" id="ARBA00022960"/>
    </source>
</evidence>
<dbReference type="GO" id="GO:0071555">
    <property type="term" value="P:cell wall organization"/>
    <property type="evidence" value="ECO:0007669"/>
    <property type="project" value="UniProtKB-UniRule"/>
</dbReference>
<gene>
    <name evidence="17" type="ORF">IW254_001194</name>
</gene>
<feature type="domain" description="L,D-TPase catalytic" evidence="16">
    <location>
        <begin position="240"/>
        <end position="366"/>
    </location>
</feature>
<evidence type="ECO:0000256" key="1">
    <source>
        <dbReference type="ARBA" id="ARBA00004752"/>
    </source>
</evidence>
<dbReference type="PROSITE" id="PS52029">
    <property type="entry name" value="LD_TPASE"/>
    <property type="match status" value="1"/>
</dbReference>
<evidence type="ECO:0000259" key="16">
    <source>
        <dbReference type="PROSITE" id="PS52029"/>
    </source>
</evidence>
<dbReference type="GO" id="GO:0008360">
    <property type="term" value="P:regulation of cell shape"/>
    <property type="evidence" value="ECO:0007669"/>
    <property type="project" value="UniProtKB-UniRule"/>
</dbReference>
<dbReference type="Gene3D" id="2.60.40.3710">
    <property type="match status" value="1"/>
</dbReference>
<dbReference type="CDD" id="cd16913">
    <property type="entry name" value="YkuD_like"/>
    <property type="match status" value="1"/>
</dbReference>
<dbReference type="Pfam" id="PF03734">
    <property type="entry name" value="YkuD"/>
    <property type="match status" value="1"/>
</dbReference>
<evidence type="ECO:0000256" key="2">
    <source>
        <dbReference type="ARBA" id="ARBA00022475"/>
    </source>
</evidence>
<dbReference type="Pfam" id="PF17964">
    <property type="entry name" value="Big_10"/>
    <property type="match status" value="1"/>
</dbReference>
<evidence type="ECO:0000256" key="15">
    <source>
        <dbReference type="SAM" id="SignalP"/>
    </source>
</evidence>
<evidence type="ECO:0000256" key="8">
    <source>
        <dbReference type="ARBA" id="ARBA00023139"/>
    </source>
</evidence>
<proteinExistence type="predicted"/>
<evidence type="ECO:0000256" key="6">
    <source>
        <dbReference type="ARBA" id="ARBA00022984"/>
    </source>
</evidence>
<dbReference type="GO" id="GO:0005576">
    <property type="term" value="C:extracellular region"/>
    <property type="evidence" value="ECO:0007669"/>
    <property type="project" value="TreeGrafter"/>
</dbReference>
<dbReference type="Proteomes" id="UP000658613">
    <property type="component" value="Unassembled WGS sequence"/>
</dbReference>
<keyword evidence="5 13" id="KW-0133">Cell shape</keyword>
<keyword evidence="11 13" id="KW-0961">Cell wall biogenesis/degradation</keyword>
<dbReference type="AlphaFoldDB" id="A0A931DY25"/>
<dbReference type="PANTHER" id="PTHR30582:SF2">
    <property type="entry name" value="L,D-TRANSPEPTIDASE YCIB-RELATED"/>
    <property type="match status" value="1"/>
</dbReference>
<evidence type="ECO:0000313" key="17">
    <source>
        <dbReference type="EMBL" id="MBG6122225.1"/>
    </source>
</evidence>
<dbReference type="FunFam" id="2.40.440.10:FF:000005">
    <property type="entry name" value="L,D-transpeptidase 2"/>
    <property type="match status" value="1"/>
</dbReference>
<dbReference type="PROSITE" id="PS51257">
    <property type="entry name" value="PROKAR_LIPOPROTEIN"/>
    <property type="match status" value="1"/>
</dbReference>
<dbReference type="Gene3D" id="2.40.440.10">
    <property type="entry name" value="L,D-transpeptidase catalytic domain-like"/>
    <property type="match status" value="1"/>
</dbReference>
<feature type="active site" description="Proton donor/acceptor" evidence="13">
    <location>
        <position position="324"/>
    </location>
</feature>
<evidence type="ECO:0000256" key="13">
    <source>
        <dbReference type="PROSITE-ProRule" id="PRU01373"/>
    </source>
</evidence>
<feature type="region of interest" description="Disordered" evidence="14">
    <location>
        <begin position="40"/>
        <end position="65"/>
    </location>
</feature>
<evidence type="ECO:0000256" key="14">
    <source>
        <dbReference type="SAM" id="MobiDB-lite"/>
    </source>
</evidence>
<keyword evidence="8" id="KW-0564">Palmitate</keyword>
<evidence type="ECO:0000256" key="12">
    <source>
        <dbReference type="ARBA" id="ARBA00060592"/>
    </source>
</evidence>
<evidence type="ECO:0000256" key="4">
    <source>
        <dbReference type="ARBA" id="ARBA00022729"/>
    </source>
</evidence>
<dbReference type="InterPro" id="IPR050979">
    <property type="entry name" value="LD-transpeptidase"/>
</dbReference>
<feature type="active site" description="Nucleophile" evidence="13">
    <location>
        <position position="342"/>
    </location>
</feature>
<evidence type="ECO:0000313" key="18">
    <source>
        <dbReference type="Proteomes" id="UP000658613"/>
    </source>
</evidence>
<keyword evidence="9 17" id="KW-0449">Lipoprotein</keyword>
<dbReference type="GO" id="GO:0071972">
    <property type="term" value="F:peptidoglycan L,D-transpeptidase activity"/>
    <property type="evidence" value="ECO:0007669"/>
    <property type="project" value="TreeGrafter"/>
</dbReference>
<feature type="chain" id="PRO_5037073086" evidence="15">
    <location>
        <begin position="28"/>
        <end position="397"/>
    </location>
</feature>
<organism evidence="17 18">
    <name type="scientific">Corynebacterium aquatimens</name>
    <dbReference type="NCBI Taxonomy" id="1190508"/>
    <lineage>
        <taxon>Bacteria</taxon>
        <taxon>Bacillati</taxon>
        <taxon>Actinomycetota</taxon>
        <taxon>Actinomycetes</taxon>
        <taxon>Mycobacteriales</taxon>
        <taxon>Corynebacteriaceae</taxon>
        <taxon>Corynebacterium</taxon>
    </lineage>
</organism>
<comment type="pathway">
    <text evidence="1 13">Cell wall biogenesis; peptidoglycan biosynthesis.</text>
</comment>
<dbReference type="GO" id="GO:0016746">
    <property type="term" value="F:acyltransferase activity"/>
    <property type="evidence" value="ECO:0007669"/>
    <property type="project" value="UniProtKB-KW"/>
</dbReference>
<evidence type="ECO:0000256" key="9">
    <source>
        <dbReference type="ARBA" id="ARBA00023288"/>
    </source>
</evidence>
<dbReference type="CDD" id="cd13432">
    <property type="entry name" value="LDT_IgD_like_2"/>
    <property type="match status" value="1"/>
</dbReference>
<dbReference type="SUPFAM" id="SSF141523">
    <property type="entry name" value="L,D-transpeptidase catalytic domain-like"/>
    <property type="match status" value="1"/>
</dbReference>
<protein>
    <submittedName>
        <fullName evidence="17">Lipoprotein-anchoring transpeptidase ErfK/SrfK</fullName>
    </submittedName>
</protein>
<keyword evidence="7" id="KW-0472">Membrane</keyword>
<evidence type="ECO:0000256" key="10">
    <source>
        <dbReference type="ARBA" id="ARBA00023315"/>
    </source>
</evidence>
<dbReference type="GO" id="GO:0018104">
    <property type="term" value="P:peptidoglycan-protein cross-linking"/>
    <property type="evidence" value="ECO:0007669"/>
    <property type="project" value="TreeGrafter"/>
</dbReference>
<accession>A0A931DY25</accession>
<dbReference type="Gene3D" id="2.60.40.3780">
    <property type="match status" value="1"/>
</dbReference>
<keyword evidence="4 15" id="KW-0732">Signal</keyword>
<comment type="caution">
    <text evidence="17">The sequence shown here is derived from an EMBL/GenBank/DDBJ whole genome shotgun (WGS) entry which is preliminary data.</text>
</comment>
<dbReference type="InterPro" id="IPR038063">
    <property type="entry name" value="Transpep_catalytic_dom"/>
</dbReference>
<keyword evidence="3" id="KW-0808">Transferase</keyword>
<dbReference type="RefSeq" id="WP_196824654.1">
    <property type="nucleotide sequence ID" value="NZ_CP046980.1"/>
</dbReference>
<dbReference type="EMBL" id="JADOUE010000001">
    <property type="protein sequence ID" value="MBG6122225.1"/>
    <property type="molecule type" value="Genomic_DNA"/>
</dbReference>
<dbReference type="InterPro" id="IPR005490">
    <property type="entry name" value="LD_TPept_cat_dom"/>
</dbReference>
<reference evidence="17" key="1">
    <citation type="submission" date="2020-11" db="EMBL/GenBank/DDBJ databases">
        <title>Sequencing the genomes of 1000 actinobacteria strains.</title>
        <authorList>
            <person name="Klenk H.-P."/>
        </authorList>
    </citation>
    <scope>NUCLEOTIDE SEQUENCE</scope>
    <source>
        <strain evidence="17">DSM 45632</strain>
    </source>
</reference>
<evidence type="ECO:0000256" key="11">
    <source>
        <dbReference type="ARBA" id="ARBA00023316"/>
    </source>
</evidence>
<evidence type="ECO:0000256" key="3">
    <source>
        <dbReference type="ARBA" id="ARBA00022679"/>
    </source>
</evidence>
<sequence length="397" mass="42533">MTKKMVSRCVRGIAAGVVAISLTSALAACTIEKGQDPAAQEAQKVEEAKQHPPTISVADGATDVEPGVPVEVSSDAGLSTVTMTNEEGKEVQAEMAPDSKTWKSTEPLGYGRTYTVEASTAEGKTATSKFTTVMPAMQTTLSVNPQENSTVGIAQAINFYFDVAPADRKAVEDAIIIETSNNTEGAFFWTNGTILKWRPKEFWQPGTQVTVRADIYGKDLGGGVYGAADTGTKFTIGEDIRAVVDNATKMLTVYNNGAEVKSIPVSLGRDGGMWDTPNGIYVVGDKHPSMVMDSRTYGYSLEAGGYVTPVSYATQLSWSGIYVHAAPWAYWALGNTNQSHGCVNATYEDAQWFQEYLPQGAPVEVKGTGGPTLDGTDGLGYWNISWEDWKKGSPTLQ</sequence>
<keyword evidence="18" id="KW-1185">Reference proteome</keyword>
<comment type="pathway">
    <text evidence="12">Glycan biosynthesis.</text>
</comment>
<dbReference type="InterPro" id="IPR041280">
    <property type="entry name" value="Big_10"/>
</dbReference>
<keyword evidence="2" id="KW-1003">Cell membrane</keyword>
<keyword evidence="10" id="KW-0012">Acyltransferase</keyword>
<feature type="signal peptide" evidence="15">
    <location>
        <begin position="1"/>
        <end position="27"/>
    </location>
</feature>
<dbReference type="PANTHER" id="PTHR30582">
    <property type="entry name" value="L,D-TRANSPEPTIDASE"/>
    <property type="match status" value="1"/>
</dbReference>
<evidence type="ECO:0000256" key="7">
    <source>
        <dbReference type="ARBA" id="ARBA00023136"/>
    </source>
</evidence>